<dbReference type="OrthoDB" id="9806302at2"/>
<comment type="caution">
    <text evidence="9">The sequence shown here is derived from an EMBL/GenBank/DDBJ whole genome shotgun (WGS) entry which is preliminary data.</text>
</comment>
<dbReference type="CDD" id="cd13134">
    <property type="entry name" value="MATE_like_8"/>
    <property type="match status" value="1"/>
</dbReference>
<keyword evidence="6 7" id="KW-0472">Membrane</keyword>
<keyword evidence="5 7" id="KW-1133">Transmembrane helix</keyword>
<dbReference type="PIRSF" id="PIRSF006603">
    <property type="entry name" value="DinF"/>
    <property type="match status" value="1"/>
</dbReference>
<dbReference type="PANTHER" id="PTHR42925">
    <property type="entry name" value="MULTIDRUG AND TOXIN EFFLUX PROTEIN MATE FAMILY"/>
    <property type="match status" value="1"/>
</dbReference>
<evidence type="ECO:0000256" key="1">
    <source>
        <dbReference type="ARBA" id="ARBA00004429"/>
    </source>
</evidence>
<feature type="transmembrane region" description="Helical" evidence="7">
    <location>
        <begin position="443"/>
        <end position="465"/>
    </location>
</feature>
<keyword evidence="11" id="KW-1185">Reference proteome</keyword>
<feature type="transmembrane region" description="Helical" evidence="7">
    <location>
        <begin position="66"/>
        <end position="90"/>
    </location>
</feature>
<dbReference type="GO" id="GO:0042910">
    <property type="term" value="F:xenobiotic transmembrane transporter activity"/>
    <property type="evidence" value="ECO:0007669"/>
    <property type="project" value="InterPro"/>
</dbReference>
<feature type="transmembrane region" description="Helical" evidence="7">
    <location>
        <begin position="102"/>
        <end position="127"/>
    </location>
</feature>
<evidence type="ECO:0000256" key="6">
    <source>
        <dbReference type="ARBA" id="ARBA00023136"/>
    </source>
</evidence>
<keyword evidence="2" id="KW-0813">Transport</keyword>
<accession>A0A272EVE7</accession>
<gene>
    <name evidence="8" type="ORF">BGI27_06345</name>
    <name evidence="9" type="ORF">CGU29_06785</name>
</gene>
<dbReference type="InterPro" id="IPR048279">
    <property type="entry name" value="MdtK-like"/>
</dbReference>
<dbReference type="GO" id="GO:0015297">
    <property type="term" value="F:antiporter activity"/>
    <property type="evidence" value="ECO:0007669"/>
    <property type="project" value="InterPro"/>
</dbReference>
<feature type="transmembrane region" description="Helical" evidence="7">
    <location>
        <begin position="243"/>
        <end position="267"/>
    </location>
</feature>
<evidence type="ECO:0000313" key="10">
    <source>
        <dbReference type="Proteomes" id="UP000216107"/>
    </source>
</evidence>
<organism evidence="9 10">
    <name type="scientific">Candidatus Dactylopiibacterium carminicum</name>
    <dbReference type="NCBI Taxonomy" id="857335"/>
    <lineage>
        <taxon>Bacteria</taxon>
        <taxon>Pseudomonadati</taxon>
        <taxon>Pseudomonadota</taxon>
        <taxon>Betaproteobacteria</taxon>
        <taxon>Rhodocyclales</taxon>
        <taxon>Rhodocyclaceae</taxon>
        <taxon>Candidatus Dactylopiibacterium</taxon>
    </lineage>
</organism>
<keyword evidence="4 7" id="KW-0812">Transmembrane</keyword>
<dbReference type="Proteomes" id="UP000216107">
    <property type="component" value="Unassembled WGS sequence"/>
</dbReference>
<reference evidence="8 11" key="1">
    <citation type="submission" date="2016-08" db="EMBL/GenBank/DDBJ databases">
        <title>Candidatus Dactylopiibacterium carminicum genome sequence.</title>
        <authorList>
            <person name="Ramirez-Puebla S.T."/>
            <person name="Ormeno-Orrillo E."/>
            <person name="Vera-Ponce De Leon A."/>
            <person name="Luis L."/>
            <person name="Sanchez-Flores A."/>
            <person name="Monica R."/>
            <person name="Martinez-Romero E."/>
        </authorList>
    </citation>
    <scope>NUCLEOTIDE SEQUENCE [LARGE SCALE GENOMIC DNA]</scope>
    <source>
        <strain evidence="8">END1</strain>
    </source>
</reference>
<feature type="transmembrane region" description="Helical" evidence="7">
    <location>
        <begin position="329"/>
        <end position="352"/>
    </location>
</feature>
<evidence type="ECO:0000256" key="3">
    <source>
        <dbReference type="ARBA" id="ARBA00022475"/>
    </source>
</evidence>
<evidence type="ECO:0000313" key="8">
    <source>
        <dbReference type="EMBL" id="KAF7599704.1"/>
    </source>
</evidence>
<comment type="subcellular location">
    <subcellularLocation>
        <location evidence="1">Cell inner membrane</location>
        <topology evidence="1">Multi-pass membrane protein</topology>
    </subcellularLocation>
</comment>
<dbReference type="InterPro" id="IPR002528">
    <property type="entry name" value="MATE_fam"/>
</dbReference>
<feature type="transmembrane region" description="Helical" evidence="7">
    <location>
        <begin position="183"/>
        <end position="206"/>
    </location>
</feature>
<feature type="transmembrane region" description="Helical" evidence="7">
    <location>
        <begin position="373"/>
        <end position="394"/>
    </location>
</feature>
<feature type="transmembrane region" description="Helical" evidence="7">
    <location>
        <begin position="406"/>
        <end position="431"/>
    </location>
</feature>
<dbReference type="InterPro" id="IPR047135">
    <property type="entry name" value="YsiQ"/>
</dbReference>
<dbReference type="GO" id="GO:0005886">
    <property type="term" value="C:plasma membrane"/>
    <property type="evidence" value="ECO:0007669"/>
    <property type="project" value="UniProtKB-SubCell"/>
</dbReference>
<evidence type="ECO:0000256" key="5">
    <source>
        <dbReference type="ARBA" id="ARBA00022989"/>
    </source>
</evidence>
<feature type="transmembrane region" description="Helical" evidence="7">
    <location>
        <begin position="147"/>
        <end position="171"/>
    </location>
</feature>
<protein>
    <submittedName>
        <fullName evidence="9">MATE family efflux transporter</fullName>
    </submittedName>
</protein>
<evidence type="ECO:0000256" key="4">
    <source>
        <dbReference type="ARBA" id="ARBA00022692"/>
    </source>
</evidence>
<dbReference type="EMBL" id="NMRN01000014">
    <property type="protein sequence ID" value="PAS93640.1"/>
    <property type="molecule type" value="Genomic_DNA"/>
</dbReference>
<dbReference type="AlphaFoldDB" id="A0A272EVE7"/>
<dbReference type="NCBIfam" id="TIGR00797">
    <property type="entry name" value="matE"/>
    <property type="match status" value="1"/>
</dbReference>
<keyword evidence="3" id="KW-1003">Cell membrane</keyword>
<sequence length="514" mass="55709">MPMVDPVMSTRLPARSLNMTAPCRRSKSLKDNQRLHREPSCHKLCQANPVWNAKIADMQNAAQLRLFPITWPIFVENLFMVLMALFGFWLTSRISDGAVATFGLVGQIFGALQILFRVISIGASVVVTQHHGAGDKAGARRVACTGLAASAWVGLATLLLLGLGSAPILVAMHLPAELMPIGVPYMTVLGLALLFDAVSMTMIAVLRAFTYTRESIKIVLGMNLAQVLLSVPLMLGIGSWDDWGLPGMALAMAISRVCAVALAWRVWRQWLGITLRAGDWLRLQRAPLAAILHIGLPGAGEKVAWRVSFIISVAMVASLGQAALAAHAYVFQAVQLVTLFTNSVGFGTEILVGHHVGAGRLREANRLLWRATWWGLAAIMICALLSAWLTPVVVGKLTADPEILKLVGLIVLIELGLEFGRTFNIVVTSGLRASGDARFPVKVSAVSVFVFGVGLAWLCGVHWGWGLAGIWVGYAADECCRGFVMAGRWMAGGWVQHARHTRRRILQHMKRPSA</sequence>
<feature type="transmembrane region" description="Helical" evidence="7">
    <location>
        <begin position="218"/>
        <end position="237"/>
    </location>
</feature>
<evidence type="ECO:0000313" key="9">
    <source>
        <dbReference type="EMBL" id="PAS93640.1"/>
    </source>
</evidence>
<evidence type="ECO:0000313" key="11">
    <source>
        <dbReference type="Proteomes" id="UP000623509"/>
    </source>
</evidence>
<dbReference type="EMBL" id="MDUX01000015">
    <property type="protein sequence ID" value="KAF7599704.1"/>
    <property type="molecule type" value="Genomic_DNA"/>
</dbReference>
<name>A0A272EVE7_9RHOO</name>
<evidence type="ECO:0000256" key="2">
    <source>
        <dbReference type="ARBA" id="ARBA00022448"/>
    </source>
</evidence>
<dbReference type="Pfam" id="PF01554">
    <property type="entry name" value="MatE"/>
    <property type="match status" value="2"/>
</dbReference>
<evidence type="ECO:0000256" key="7">
    <source>
        <dbReference type="SAM" id="Phobius"/>
    </source>
</evidence>
<reference evidence="9 10" key="2">
    <citation type="submission" date="2017-07" db="EMBL/GenBank/DDBJ databases">
        <title>Candidatus Dactylopiibacterium carminicum, a nitrogen-fixing symbiont of the cochineal insect Dactylopius coccus and Dactylopius opuntiae (Hemiptera: Coccoidea: Dactylopiidae).</title>
        <authorList>
            <person name="Vera A."/>
        </authorList>
    </citation>
    <scope>NUCLEOTIDE SEQUENCE [LARGE SCALE GENOMIC DNA]</scope>
    <source>
        <strain evidence="9 10">NFDCM</strain>
    </source>
</reference>
<feature type="transmembrane region" description="Helical" evidence="7">
    <location>
        <begin position="303"/>
        <end position="323"/>
    </location>
</feature>
<dbReference type="PANTHER" id="PTHR42925:SF2">
    <property type="entry name" value="NA+ DRIVEN MULTIDRUG EFFLUX PUMP"/>
    <property type="match status" value="1"/>
</dbReference>
<dbReference type="Proteomes" id="UP000623509">
    <property type="component" value="Unassembled WGS sequence"/>
</dbReference>
<proteinExistence type="predicted"/>